<evidence type="ECO:0000313" key="3">
    <source>
        <dbReference type="Proteomes" id="UP000012073"/>
    </source>
</evidence>
<feature type="compositionally biased region" description="Polar residues" evidence="1">
    <location>
        <begin position="34"/>
        <end position="54"/>
    </location>
</feature>
<dbReference type="OrthoDB" id="5202at2759"/>
<dbReference type="OMA" id="HELLFLM"/>
<name>R7QR24_CHOCR</name>
<accession>R7QR24</accession>
<dbReference type="AlphaFoldDB" id="R7QR24"/>
<sequence>MSELQGAFLHCPLSFHLTSRLLFSSSRKKACQTWTVKGQGTNSTPQRSSKGPQTNDDKNSGKSKVRRLHGNSLQRLARKVGEARDKFMEASDEAKALKSSPDGFILGSEFSNLGISSMSLKQDLDVPPAPKYWGLDPQHVFEKVREYLVREGVDESDCDEYIEDLGRILSALRGWTFAISDQARPLLQLSDHEGNDDVFQTTSSDSVDALVTLLQLGGFAVLPDIIEITDPPCPEALPLGESIKDTLDPTLSQHSPAVRQHIESNGVNIGSSSHYPYLFIATRGVTLVRNSGLLFPQKIRAIERSYFSWISAPFAFFVKPILALNALGWNLALRVTQKELDRPDGREDAVRVLSAGPDVVGQSGSPNDSSLERTNTKRVRRVVPALKLDGGWNSLARLFLPTFTQEPAHELLFLMYREVDLDKDSIRREARRKLAQQVKESVAEVINPIPRKRRTVDKPKCETGEAAFYKFQKPIGRLKPVSINLFRSVQWGTIKHFLPSTFVLPATRDLLRIDALTLLGLVSTIATYARNAETPFVFPLLFGSLATYAVRVIFGWRSSLSKYKGQIASERAKAILSQERSALDSLAVIAAEEQLPDVCSVWLCGVLKNMKEASEIQEDVFGEVTLCRETVQSWKDWLNDMAAITS</sequence>
<dbReference type="RefSeq" id="XP_005710220.1">
    <property type="nucleotide sequence ID" value="XM_005710163.1"/>
</dbReference>
<dbReference type="Proteomes" id="UP000012073">
    <property type="component" value="Unassembled WGS sequence"/>
</dbReference>
<gene>
    <name evidence="2" type="ORF">CHC_T00006887001</name>
</gene>
<reference evidence="3" key="1">
    <citation type="journal article" date="2013" name="Proc. Natl. Acad. Sci. U.S.A.">
        <title>Genome structure and metabolic features in the red seaweed Chondrus crispus shed light on evolution of the Archaeplastida.</title>
        <authorList>
            <person name="Collen J."/>
            <person name="Porcel B."/>
            <person name="Carre W."/>
            <person name="Ball S.G."/>
            <person name="Chaparro C."/>
            <person name="Tonon T."/>
            <person name="Barbeyron T."/>
            <person name="Michel G."/>
            <person name="Noel B."/>
            <person name="Valentin K."/>
            <person name="Elias M."/>
            <person name="Artiguenave F."/>
            <person name="Arun A."/>
            <person name="Aury J.M."/>
            <person name="Barbosa-Neto J.F."/>
            <person name="Bothwell J.H."/>
            <person name="Bouget F.Y."/>
            <person name="Brillet L."/>
            <person name="Cabello-Hurtado F."/>
            <person name="Capella-Gutierrez S."/>
            <person name="Charrier B."/>
            <person name="Cladiere L."/>
            <person name="Cock J.M."/>
            <person name="Coelho S.M."/>
            <person name="Colleoni C."/>
            <person name="Czjzek M."/>
            <person name="Da Silva C."/>
            <person name="Delage L."/>
            <person name="Denoeud F."/>
            <person name="Deschamps P."/>
            <person name="Dittami S.M."/>
            <person name="Gabaldon T."/>
            <person name="Gachon C.M."/>
            <person name="Groisillier A."/>
            <person name="Herve C."/>
            <person name="Jabbari K."/>
            <person name="Katinka M."/>
            <person name="Kloareg B."/>
            <person name="Kowalczyk N."/>
            <person name="Labadie K."/>
            <person name="Leblanc C."/>
            <person name="Lopez P.J."/>
            <person name="McLachlan D.H."/>
            <person name="Meslet-Cladiere L."/>
            <person name="Moustafa A."/>
            <person name="Nehr Z."/>
            <person name="Nyvall Collen P."/>
            <person name="Panaud O."/>
            <person name="Partensky F."/>
            <person name="Poulain J."/>
            <person name="Rensing S.A."/>
            <person name="Rousvoal S."/>
            <person name="Samson G."/>
            <person name="Symeonidi A."/>
            <person name="Weissenbach J."/>
            <person name="Zambounis A."/>
            <person name="Wincker P."/>
            <person name="Boyen C."/>
        </authorList>
    </citation>
    <scope>NUCLEOTIDE SEQUENCE [LARGE SCALE GENOMIC DNA]</scope>
    <source>
        <strain evidence="3">cv. Stackhouse</strain>
    </source>
</reference>
<organism evidence="2 3">
    <name type="scientific">Chondrus crispus</name>
    <name type="common">Carrageen Irish moss</name>
    <name type="synonym">Polymorpha crispa</name>
    <dbReference type="NCBI Taxonomy" id="2769"/>
    <lineage>
        <taxon>Eukaryota</taxon>
        <taxon>Rhodophyta</taxon>
        <taxon>Florideophyceae</taxon>
        <taxon>Rhodymeniophycidae</taxon>
        <taxon>Gigartinales</taxon>
        <taxon>Gigartinaceae</taxon>
        <taxon>Chondrus</taxon>
    </lineage>
</organism>
<feature type="region of interest" description="Disordered" evidence="1">
    <location>
        <begin position="34"/>
        <end position="68"/>
    </location>
</feature>
<keyword evidence="3" id="KW-1185">Reference proteome</keyword>
<dbReference type="KEGG" id="ccp:CHC_T00006887001"/>
<protein>
    <submittedName>
        <fullName evidence="2">Uncharacterized protein</fullName>
    </submittedName>
</protein>
<dbReference type="GeneID" id="17317936"/>
<dbReference type="Gramene" id="CDF39926">
    <property type="protein sequence ID" value="CDF39926"/>
    <property type="gene ID" value="CHC_T00006887001"/>
</dbReference>
<dbReference type="EMBL" id="HG002094">
    <property type="protein sequence ID" value="CDF39926.1"/>
    <property type="molecule type" value="Genomic_DNA"/>
</dbReference>
<evidence type="ECO:0000313" key="2">
    <source>
        <dbReference type="EMBL" id="CDF39926.1"/>
    </source>
</evidence>
<evidence type="ECO:0000256" key="1">
    <source>
        <dbReference type="SAM" id="MobiDB-lite"/>
    </source>
</evidence>
<proteinExistence type="predicted"/>